<evidence type="ECO:0000259" key="2">
    <source>
        <dbReference type="Pfam" id="PF03413"/>
    </source>
</evidence>
<gene>
    <name evidence="3" type="ORF">HPF_11480</name>
</gene>
<dbReference type="RefSeq" id="WP_243721735.1">
    <property type="nucleotide sequence ID" value="NZ_CP037867.1"/>
</dbReference>
<dbReference type="Pfam" id="PF03413">
    <property type="entry name" value="PepSY"/>
    <property type="match status" value="1"/>
</dbReference>
<feature type="transmembrane region" description="Helical" evidence="1">
    <location>
        <begin position="34"/>
        <end position="52"/>
    </location>
</feature>
<proteinExistence type="predicted"/>
<name>A0A4P6X3F3_HYDPS</name>
<dbReference type="EMBL" id="CP037867">
    <property type="protein sequence ID" value="QBM28311.1"/>
    <property type="molecule type" value="Genomic_DNA"/>
</dbReference>
<dbReference type="InterPro" id="IPR025711">
    <property type="entry name" value="PepSY"/>
</dbReference>
<protein>
    <submittedName>
        <fullName evidence="3">Peptidase propeptide and YPEB domain protein</fullName>
    </submittedName>
</protein>
<keyword evidence="4" id="KW-1185">Reference proteome</keyword>
<dbReference type="KEGG" id="hpse:HPF_11480"/>
<dbReference type="Gene3D" id="3.10.450.40">
    <property type="match status" value="1"/>
</dbReference>
<keyword evidence="1" id="KW-1133">Transmembrane helix</keyword>
<organism evidence="3 4">
    <name type="scientific">Hydrogenophaga pseudoflava</name>
    <name type="common">Pseudomonas carboxydoflava</name>
    <dbReference type="NCBI Taxonomy" id="47421"/>
    <lineage>
        <taxon>Bacteria</taxon>
        <taxon>Pseudomonadati</taxon>
        <taxon>Pseudomonadota</taxon>
        <taxon>Betaproteobacteria</taxon>
        <taxon>Burkholderiales</taxon>
        <taxon>Comamonadaceae</taxon>
        <taxon>Hydrogenophaga</taxon>
    </lineage>
</organism>
<evidence type="ECO:0000313" key="3">
    <source>
        <dbReference type="EMBL" id="QBM28311.1"/>
    </source>
</evidence>
<reference evidence="3 4" key="1">
    <citation type="submission" date="2019-03" db="EMBL/GenBank/DDBJ databases">
        <authorList>
            <person name="Sebastian G."/>
            <person name="Baumann P."/>
            <person name="Ruckert C."/>
            <person name="Kalinowski J."/>
            <person name="Nebel B."/>
            <person name="Takors R."/>
            <person name="Blombach B."/>
        </authorList>
    </citation>
    <scope>NUCLEOTIDE SEQUENCE [LARGE SCALE GENOMIC DNA]</scope>
    <source>
        <strain evidence="3 4">DSM 1084</strain>
    </source>
</reference>
<keyword evidence="1" id="KW-0812">Transmembrane</keyword>
<keyword evidence="1" id="KW-0472">Membrane</keyword>
<evidence type="ECO:0000313" key="4">
    <source>
        <dbReference type="Proteomes" id="UP000293912"/>
    </source>
</evidence>
<accession>A0A4P6X3F3</accession>
<sequence length="142" mass="14776">MLRYICTLMIHSVDSDFAATNPTKEITMNRKNTLSMIIAAAGLATAGGLAFASQATTTNDAHADLAKAQITLEQAVGSALGQHPGGKATKAELESKKGSAYFDVEVATADQKVFDVKIDAGTGKVLSSQLDKNDGADEGDDE</sequence>
<dbReference type="AlphaFoldDB" id="A0A4P6X3F3"/>
<dbReference type="Proteomes" id="UP000293912">
    <property type="component" value="Chromosome"/>
</dbReference>
<evidence type="ECO:0000256" key="1">
    <source>
        <dbReference type="SAM" id="Phobius"/>
    </source>
</evidence>
<feature type="domain" description="PepSY" evidence="2">
    <location>
        <begin position="70"/>
        <end position="128"/>
    </location>
</feature>